<reference evidence="3 4" key="1">
    <citation type="submission" date="2021-03" db="EMBL/GenBank/DDBJ databases">
        <title>Enterococcal diversity collection.</title>
        <authorList>
            <person name="Gilmore M.S."/>
            <person name="Schwartzman J."/>
            <person name="Van Tyne D."/>
            <person name="Martin M."/>
            <person name="Earl A.M."/>
            <person name="Manson A.L."/>
            <person name="Straub T."/>
            <person name="Salamzade R."/>
            <person name="Saavedra J."/>
            <person name="Lebreton F."/>
            <person name="Prichula J."/>
            <person name="Schaufler K."/>
            <person name="Gaca A."/>
            <person name="Sgardioli B."/>
            <person name="Wagenaar J."/>
            <person name="Strong T."/>
        </authorList>
    </citation>
    <scope>NUCLEOTIDE SEQUENCE [LARGE SCALE GENOMIC DNA]</scope>
    <source>
        <strain evidence="3 4">669A</strain>
    </source>
</reference>
<dbReference type="InterPro" id="IPR043708">
    <property type="entry name" value="DUF5648"/>
</dbReference>
<comment type="caution">
    <text evidence="3">The sequence shown here is derived from an EMBL/GenBank/DDBJ whole genome shotgun (WGS) entry which is preliminary data.</text>
</comment>
<dbReference type="Pfam" id="PF18885">
    <property type="entry name" value="DUF5648"/>
    <property type="match status" value="1"/>
</dbReference>
<keyword evidence="4" id="KW-1185">Reference proteome</keyword>
<keyword evidence="1" id="KW-0732">Signal</keyword>
<feature type="chain" id="PRO_5045756511" description="DUF5648 domain-containing protein" evidence="1">
    <location>
        <begin position="25"/>
        <end position="173"/>
    </location>
</feature>
<evidence type="ECO:0000256" key="1">
    <source>
        <dbReference type="SAM" id="SignalP"/>
    </source>
</evidence>
<accession>A0ABS3LIG7</accession>
<proteinExistence type="predicted"/>
<dbReference type="RefSeq" id="WP_207675842.1">
    <property type="nucleotide sequence ID" value="NZ_JAFREM010000048.1"/>
</dbReference>
<evidence type="ECO:0000313" key="3">
    <source>
        <dbReference type="EMBL" id="MBO1308853.1"/>
    </source>
</evidence>
<evidence type="ECO:0000313" key="4">
    <source>
        <dbReference type="Proteomes" id="UP000664601"/>
    </source>
</evidence>
<feature type="signal peptide" evidence="1">
    <location>
        <begin position="1"/>
        <end position="24"/>
    </location>
</feature>
<dbReference type="EMBL" id="JAFREM010000048">
    <property type="protein sequence ID" value="MBO1308853.1"/>
    <property type="molecule type" value="Genomic_DNA"/>
</dbReference>
<evidence type="ECO:0000259" key="2">
    <source>
        <dbReference type="Pfam" id="PF18885"/>
    </source>
</evidence>
<protein>
    <recommendedName>
        <fullName evidence="2">DUF5648 domain-containing protein</fullName>
    </recommendedName>
</protein>
<dbReference type="Proteomes" id="UP000664601">
    <property type="component" value="Unassembled WGS sequence"/>
</dbReference>
<name>A0ABS3LIG7_9ENTE</name>
<organism evidence="3 4">
    <name type="scientific">Candidatus Enterococcus moelleringii</name>
    <dbReference type="NCBI Taxonomy" id="2815325"/>
    <lineage>
        <taxon>Bacteria</taxon>
        <taxon>Bacillati</taxon>
        <taxon>Bacillota</taxon>
        <taxon>Bacilli</taxon>
        <taxon>Lactobacillales</taxon>
        <taxon>Enterococcaceae</taxon>
        <taxon>Enterococcus</taxon>
    </lineage>
</organism>
<gene>
    <name evidence="3" type="ORF">JZO70_21965</name>
</gene>
<sequence length="173" mass="19415">MKRLFLGFLMIVGLGVGLSAPVQAAEEIEVEIPVLGQSIYRMYNPNTGEHLYTPSMFEQATLFNLGWKDEGTAWFAPREYVGAAIYRVYNPNAGDHHFTTDVNEIAHLLEVGWHDDRLSFPSATDEGVPIYRLYNPNAKVGAHHFTANGAERDMLVSVGWRYEGISFYADSLN</sequence>
<feature type="domain" description="DUF5648" evidence="2">
    <location>
        <begin position="39"/>
        <end position="169"/>
    </location>
</feature>